<dbReference type="InterPro" id="IPR005302">
    <property type="entry name" value="MoCF_Sase_C"/>
</dbReference>
<dbReference type="SUPFAM" id="SSF141673">
    <property type="entry name" value="MOSC N-terminal domain-like"/>
    <property type="match status" value="1"/>
</dbReference>
<dbReference type="InterPro" id="IPR001041">
    <property type="entry name" value="2Fe-2S_ferredoxin-type"/>
</dbReference>
<evidence type="ECO:0000313" key="4">
    <source>
        <dbReference type="Proteomes" id="UP001565243"/>
    </source>
</evidence>
<feature type="domain" description="MOSC" evidence="2">
    <location>
        <begin position="115"/>
        <end position="265"/>
    </location>
</feature>
<evidence type="ECO:0000313" key="3">
    <source>
        <dbReference type="EMBL" id="MEY8769680.1"/>
    </source>
</evidence>
<dbReference type="CDD" id="cd00207">
    <property type="entry name" value="fer2"/>
    <property type="match status" value="1"/>
</dbReference>
<organism evidence="3 4">
    <name type="scientific">Erwinia aeris</name>
    <dbReference type="NCBI Taxonomy" id="3239803"/>
    <lineage>
        <taxon>Bacteria</taxon>
        <taxon>Pseudomonadati</taxon>
        <taxon>Pseudomonadota</taxon>
        <taxon>Gammaproteobacteria</taxon>
        <taxon>Enterobacterales</taxon>
        <taxon>Erwiniaceae</taxon>
        <taxon>Erwinia</taxon>
    </lineage>
</organism>
<dbReference type="RefSeq" id="WP_253454682.1">
    <property type="nucleotide sequence ID" value="NZ_JBGFFX010000002.1"/>
</dbReference>
<comment type="caution">
    <text evidence="3">The sequence shown here is derived from an EMBL/GenBank/DDBJ whole genome shotgun (WGS) entry which is preliminary data.</text>
</comment>
<dbReference type="PROSITE" id="PS51085">
    <property type="entry name" value="2FE2S_FER_2"/>
    <property type="match status" value="1"/>
</dbReference>
<dbReference type="Proteomes" id="UP001565243">
    <property type="component" value="Unassembled WGS sequence"/>
</dbReference>
<protein>
    <submittedName>
        <fullName evidence="3">YcbX family protein</fullName>
    </submittedName>
</protein>
<evidence type="ECO:0000259" key="2">
    <source>
        <dbReference type="PROSITE" id="PS51340"/>
    </source>
</evidence>
<dbReference type="InterPro" id="IPR011037">
    <property type="entry name" value="Pyrv_Knase-like_insert_dom_sf"/>
</dbReference>
<feature type="domain" description="2Fe-2S ferredoxin-type" evidence="1">
    <location>
        <begin position="290"/>
        <end position="371"/>
    </location>
</feature>
<dbReference type="Pfam" id="PF03476">
    <property type="entry name" value="MOSC_N"/>
    <property type="match status" value="1"/>
</dbReference>
<proteinExistence type="predicted"/>
<dbReference type="InterPro" id="IPR036010">
    <property type="entry name" value="2Fe-2S_ferredoxin-like_sf"/>
</dbReference>
<dbReference type="SUPFAM" id="SSF54292">
    <property type="entry name" value="2Fe-2S ferredoxin-like"/>
    <property type="match status" value="1"/>
</dbReference>
<keyword evidence="4" id="KW-1185">Reference proteome</keyword>
<dbReference type="InterPro" id="IPR005303">
    <property type="entry name" value="MOCOS_middle"/>
</dbReference>
<evidence type="ECO:0000259" key="1">
    <source>
        <dbReference type="PROSITE" id="PS51085"/>
    </source>
</evidence>
<dbReference type="Gene3D" id="3.10.20.30">
    <property type="match status" value="1"/>
</dbReference>
<reference evidence="3 4" key="1">
    <citation type="submission" date="2024-07" db="EMBL/GenBank/DDBJ databases">
        <authorList>
            <person name="Hebao G."/>
        </authorList>
    </citation>
    <scope>NUCLEOTIDE SEQUENCE [LARGE SCALE GENOMIC DNA]</scope>
    <source>
        <strain evidence="3 4">ACCC 02193</strain>
    </source>
</reference>
<sequence length="371" mass="40451">MISLSRLFIHPVKSMRGTQVSHAQALASGLAFDRIFMLTEADGTFITARQYPEMVLFTPALLPDGLLLAAPDGSSATVRFADFAAEPAPVEVWGNHFTALIAPAPINSWLSGFFPRPVQLRWVGPEMTRRVQRFSEVPLGFADGYPYLLINEASLHDLRKRCPAGVKLEQFRPNLVVTGTTAWAEDRWATVRIGGILFDAPKPCSRCIFTTVSTERGRRHPTGEPLTTLQKFRTAMDGSGDVDFGINLVARNSGIVRVGDELEVVADKPARLYGAGEVAESLEAVAAAQESVTLSWEGERFSGNNQQVLLEQLEMQGYRIPYSCRAGVCGSCRVRLASGQVRALKKGALREDGTLLSCSCVPDGDLVLLAR</sequence>
<dbReference type="PANTHER" id="PTHR14237">
    <property type="entry name" value="MOLYBDOPTERIN COFACTOR SULFURASE MOSC"/>
    <property type="match status" value="1"/>
</dbReference>
<dbReference type="PROSITE" id="PS51340">
    <property type="entry name" value="MOSC"/>
    <property type="match status" value="1"/>
</dbReference>
<dbReference type="EMBL" id="JBGFFX010000002">
    <property type="protein sequence ID" value="MEY8769680.1"/>
    <property type="molecule type" value="Genomic_DNA"/>
</dbReference>
<dbReference type="PROSITE" id="PS00197">
    <property type="entry name" value="2FE2S_FER_1"/>
    <property type="match status" value="1"/>
</dbReference>
<accession>A0ABV4E479</accession>
<gene>
    <name evidence="3" type="ORF">AB6T85_04405</name>
</gene>
<name>A0ABV4E479_9GAMM</name>
<dbReference type="SUPFAM" id="SSF50800">
    <property type="entry name" value="PK beta-barrel domain-like"/>
    <property type="match status" value="1"/>
</dbReference>
<dbReference type="InterPro" id="IPR012675">
    <property type="entry name" value="Beta-grasp_dom_sf"/>
</dbReference>
<dbReference type="Pfam" id="PF00111">
    <property type="entry name" value="Fer2"/>
    <property type="match status" value="1"/>
</dbReference>
<dbReference type="Pfam" id="PF03473">
    <property type="entry name" value="MOSC"/>
    <property type="match status" value="1"/>
</dbReference>
<dbReference type="InterPro" id="IPR006058">
    <property type="entry name" value="2Fe2S_fd_BS"/>
</dbReference>
<dbReference type="PANTHER" id="PTHR14237:SF19">
    <property type="entry name" value="MITOCHONDRIAL AMIDOXIME REDUCING COMPONENT 1"/>
    <property type="match status" value="1"/>
</dbReference>